<keyword evidence="1" id="KW-0812">Transmembrane</keyword>
<dbReference type="EnsemblPlants" id="KRH11004">
    <property type="protein sequence ID" value="KRH11004"/>
    <property type="gene ID" value="GLYMA_15G081700"/>
</dbReference>
<keyword evidence="4" id="KW-1185">Reference proteome</keyword>
<evidence type="ECO:0000256" key="1">
    <source>
        <dbReference type="SAM" id="Phobius"/>
    </source>
</evidence>
<reference evidence="2" key="3">
    <citation type="submission" date="2018-07" db="EMBL/GenBank/DDBJ databases">
        <title>WGS assembly of Glycine max.</title>
        <authorList>
            <person name="Schmutz J."/>
            <person name="Cannon S."/>
            <person name="Schlueter J."/>
            <person name="Ma J."/>
            <person name="Mitros T."/>
            <person name="Nelson W."/>
            <person name="Hyten D."/>
            <person name="Song Q."/>
            <person name="Thelen J."/>
            <person name="Cheng J."/>
            <person name="Xu D."/>
            <person name="Hellsten U."/>
            <person name="May G."/>
            <person name="Yu Y."/>
            <person name="Sakurai T."/>
            <person name="Umezawa T."/>
            <person name="Bhattacharyya M."/>
            <person name="Sandhu D."/>
            <person name="Valliyodan B."/>
            <person name="Lindquist E."/>
            <person name="Peto M."/>
            <person name="Grant D."/>
            <person name="Shu S."/>
            <person name="Goodstein D."/>
            <person name="Barry K."/>
            <person name="Futrell-Griggs M."/>
            <person name="Abernathy B."/>
            <person name="Du J."/>
            <person name="Tian Z."/>
            <person name="Zhu L."/>
            <person name="Gill N."/>
            <person name="Joshi T."/>
            <person name="Libault M."/>
            <person name="Sethuraman A."/>
            <person name="Zhang X."/>
            <person name="Shinozaki K."/>
            <person name="Nguyen H."/>
            <person name="Wing R."/>
            <person name="Cregan P."/>
            <person name="Specht J."/>
            <person name="Grimwood J."/>
            <person name="Rokhsar D."/>
            <person name="Stacey G."/>
            <person name="Shoemaker R."/>
            <person name="Jackson S."/>
        </authorList>
    </citation>
    <scope>NUCLEOTIDE SEQUENCE</scope>
    <source>
        <tissue evidence="2">Callus</tissue>
    </source>
</reference>
<dbReference type="Gramene" id="KRH11004">
    <property type="protein sequence ID" value="KRH11004"/>
    <property type="gene ID" value="GLYMA_15G081700"/>
</dbReference>
<evidence type="ECO:0000313" key="4">
    <source>
        <dbReference type="Proteomes" id="UP000008827"/>
    </source>
</evidence>
<dbReference type="SMR" id="A0A0R0FXX0"/>
<protein>
    <submittedName>
        <fullName evidence="2 3">Uncharacterized protein</fullName>
    </submittedName>
</protein>
<organism evidence="2">
    <name type="scientific">Glycine max</name>
    <name type="common">Soybean</name>
    <name type="synonym">Glycine hispida</name>
    <dbReference type="NCBI Taxonomy" id="3847"/>
    <lineage>
        <taxon>Eukaryota</taxon>
        <taxon>Viridiplantae</taxon>
        <taxon>Streptophyta</taxon>
        <taxon>Embryophyta</taxon>
        <taxon>Tracheophyta</taxon>
        <taxon>Spermatophyta</taxon>
        <taxon>Magnoliopsida</taxon>
        <taxon>eudicotyledons</taxon>
        <taxon>Gunneridae</taxon>
        <taxon>Pentapetalae</taxon>
        <taxon>rosids</taxon>
        <taxon>fabids</taxon>
        <taxon>Fabales</taxon>
        <taxon>Fabaceae</taxon>
        <taxon>Papilionoideae</taxon>
        <taxon>50 kb inversion clade</taxon>
        <taxon>NPAAA clade</taxon>
        <taxon>indigoferoid/millettioid clade</taxon>
        <taxon>Phaseoleae</taxon>
        <taxon>Glycine</taxon>
        <taxon>Glycine subgen. Soja</taxon>
    </lineage>
</organism>
<reference evidence="3" key="2">
    <citation type="submission" date="2018-02" db="UniProtKB">
        <authorList>
            <consortium name="EnsemblPlants"/>
        </authorList>
    </citation>
    <scope>IDENTIFICATION</scope>
    <source>
        <strain evidence="3">Williams 82</strain>
    </source>
</reference>
<dbReference type="Proteomes" id="UP000008827">
    <property type="component" value="Chromosome 15"/>
</dbReference>
<feature type="transmembrane region" description="Helical" evidence="1">
    <location>
        <begin position="29"/>
        <end position="48"/>
    </location>
</feature>
<name>A0A0R0FXX0_SOYBN</name>
<keyword evidence="1" id="KW-1133">Transmembrane helix</keyword>
<accession>A0A0R0FXX0</accession>
<dbReference type="AlphaFoldDB" id="A0A0R0FXX0"/>
<dbReference type="InParanoid" id="A0A0R0FXX0"/>
<dbReference type="EMBL" id="CM000848">
    <property type="protein sequence ID" value="KRH11004.1"/>
    <property type="molecule type" value="Genomic_DNA"/>
</dbReference>
<evidence type="ECO:0000313" key="3">
    <source>
        <dbReference type="EnsemblPlants" id="KRH11004"/>
    </source>
</evidence>
<proteinExistence type="predicted"/>
<keyword evidence="1" id="KW-0472">Membrane</keyword>
<evidence type="ECO:0000313" key="2">
    <source>
        <dbReference type="EMBL" id="KRH11004.1"/>
    </source>
</evidence>
<gene>
    <name evidence="2" type="ORF">GLYMA_15G081700</name>
</gene>
<sequence>MILRIEGRRKKFEFLTRLTTRVIKRKYDVVSYLFLLGGTSAFISILYFEYLIACGPAKGIFSCPRNYSKVYY</sequence>
<reference evidence="2 3" key="1">
    <citation type="journal article" date="2010" name="Nature">
        <title>Genome sequence of the palaeopolyploid soybean.</title>
        <authorList>
            <person name="Schmutz J."/>
            <person name="Cannon S.B."/>
            <person name="Schlueter J."/>
            <person name="Ma J."/>
            <person name="Mitros T."/>
            <person name="Nelson W."/>
            <person name="Hyten D.L."/>
            <person name="Song Q."/>
            <person name="Thelen J.J."/>
            <person name="Cheng J."/>
            <person name="Xu D."/>
            <person name="Hellsten U."/>
            <person name="May G.D."/>
            <person name="Yu Y."/>
            <person name="Sakurai T."/>
            <person name="Umezawa T."/>
            <person name="Bhattacharyya M.K."/>
            <person name="Sandhu D."/>
            <person name="Valliyodan B."/>
            <person name="Lindquist E."/>
            <person name="Peto M."/>
            <person name="Grant D."/>
            <person name="Shu S."/>
            <person name="Goodstein D."/>
            <person name="Barry K."/>
            <person name="Futrell-Griggs M."/>
            <person name="Abernathy B."/>
            <person name="Du J."/>
            <person name="Tian Z."/>
            <person name="Zhu L."/>
            <person name="Gill N."/>
            <person name="Joshi T."/>
            <person name="Libault M."/>
            <person name="Sethuraman A."/>
            <person name="Zhang X.-C."/>
            <person name="Shinozaki K."/>
            <person name="Nguyen H.T."/>
            <person name="Wing R.A."/>
            <person name="Cregan P."/>
            <person name="Specht J."/>
            <person name="Grimwood J."/>
            <person name="Rokhsar D."/>
            <person name="Stacey G."/>
            <person name="Shoemaker R.C."/>
            <person name="Jackson S.A."/>
        </authorList>
    </citation>
    <scope>NUCLEOTIDE SEQUENCE</scope>
    <source>
        <strain evidence="3">cv. Williams 82</strain>
        <tissue evidence="2">Callus</tissue>
    </source>
</reference>